<name>A0ACC3CZ90_9PEZI</name>
<organism evidence="1 2">
    <name type="scientific">Coniosporium uncinatum</name>
    <dbReference type="NCBI Taxonomy" id="93489"/>
    <lineage>
        <taxon>Eukaryota</taxon>
        <taxon>Fungi</taxon>
        <taxon>Dikarya</taxon>
        <taxon>Ascomycota</taxon>
        <taxon>Pezizomycotina</taxon>
        <taxon>Dothideomycetes</taxon>
        <taxon>Dothideomycetes incertae sedis</taxon>
        <taxon>Coniosporium</taxon>
    </lineage>
</organism>
<feature type="non-terminal residue" evidence="1">
    <location>
        <position position="1"/>
    </location>
</feature>
<sequence length="82" mass="9805">WVYDMELPEDVKPEPSDDEVEQFYLWSVEEVQDALKRGEFKPNCAMVMLDFFVRHGILSAENEPKYSEIVSRLHRRLEFPSR</sequence>
<gene>
    <name evidence="1" type="ORF">LTS18_010707</name>
</gene>
<evidence type="ECO:0000313" key="2">
    <source>
        <dbReference type="Proteomes" id="UP001186974"/>
    </source>
</evidence>
<accession>A0ACC3CZ90</accession>
<dbReference type="EMBL" id="JAWDJW010009345">
    <property type="protein sequence ID" value="KAK3059505.1"/>
    <property type="molecule type" value="Genomic_DNA"/>
</dbReference>
<comment type="caution">
    <text evidence="1">The sequence shown here is derived from an EMBL/GenBank/DDBJ whole genome shotgun (WGS) entry which is preliminary data.</text>
</comment>
<protein>
    <submittedName>
        <fullName evidence="1">Uncharacterized protein</fullName>
    </submittedName>
</protein>
<keyword evidence="2" id="KW-1185">Reference proteome</keyword>
<evidence type="ECO:0000313" key="1">
    <source>
        <dbReference type="EMBL" id="KAK3059505.1"/>
    </source>
</evidence>
<reference evidence="1" key="1">
    <citation type="submission" date="2024-09" db="EMBL/GenBank/DDBJ databases">
        <title>Black Yeasts Isolated from many extreme environments.</title>
        <authorList>
            <person name="Coleine C."/>
            <person name="Stajich J.E."/>
            <person name="Selbmann L."/>
        </authorList>
    </citation>
    <scope>NUCLEOTIDE SEQUENCE</scope>
    <source>
        <strain evidence="1">CCFEE 5737</strain>
    </source>
</reference>
<proteinExistence type="predicted"/>
<dbReference type="Proteomes" id="UP001186974">
    <property type="component" value="Unassembled WGS sequence"/>
</dbReference>